<dbReference type="EMBL" id="MU277245">
    <property type="protein sequence ID" value="KAI0057561.1"/>
    <property type="molecule type" value="Genomic_DNA"/>
</dbReference>
<accession>A0ACB8SP99</accession>
<keyword evidence="2" id="KW-1185">Reference proteome</keyword>
<evidence type="ECO:0000313" key="1">
    <source>
        <dbReference type="EMBL" id="KAI0057561.1"/>
    </source>
</evidence>
<reference evidence="1" key="1">
    <citation type="submission" date="2021-03" db="EMBL/GenBank/DDBJ databases">
        <authorList>
            <consortium name="DOE Joint Genome Institute"/>
            <person name="Ahrendt S."/>
            <person name="Looney B.P."/>
            <person name="Miyauchi S."/>
            <person name="Morin E."/>
            <person name="Drula E."/>
            <person name="Courty P.E."/>
            <person name="Chicoki N."/>
            <person name="Fauchery L."/>
            <person name="Kohler A."/>
            <person name="Kuo A."/>
            <person name="Labutti K."/>
            <person name="Pangilinan J."/>
            <person name="Lipzen A."/>
            <person name="Riley R."/>
            <person name="Andreopoulos W."/>
            <person name="He G."/>
            <person name="Johnson J."/>
            <person name="Barry K.W."/>
            <person name="Grigoriev I.V."/>
            <person name="Nagy L."/>
            <person name="Hibbett D."/>
            <person name="Henrissat B."/>
            <person name="Matheny P.B."/>
            <person name="Labbe J."/>
            <person name="Martin F."/>
        </authorList>
    </citation>
    <scope>NUCLEOTIDE SEQUENCE</scope>
    <source>
        <strain evidence="1">HHB10654</strain>
    </source>
</reference>
<protein>
    <submittedName>
        <fullName evidence="1">Uncharacterized protein</fullName>
    </submittedName>
</protein>
<evidence type="ECO:0000313" key="2">
    <source>
        <dbReference type="Proteomes" id="UP000814140"/>
    </source>
</evidence>
<proteinExistence type="predicted"/>
<dbReference type="Proteomes" id="UP000814140">
    <property type="component" value="Unassembled WGS sequence"/>
</dbReference>
<gene>
    <name evidence="1" type="ORF">BV25DRAFT_1830969</name>
</gene>
<comment type="caution">
    <text evidence="1">The sequence shown here is derived from an EMBL/GenBank/DDBJ whole genome shotgun (WGS) entry which is preliminary data.</text>
</comment>
<name>A0ACB8SP99_9AGAM</name>
<organism evidence="1 2">
    <name type="scientific">Artomyces pyxidatus</name>
    <dbReference type="NCBI Taxonomy" id="48021"/>
    <lineage>
        <taxon>Eukaryota</taxon>
        <taxon>Fungi</taxon>
        <taxon>Dikarya</taxon>
        <taxon>Basidiomycota</taxon>
        <taxon>Agaricomycotina</taxon>
        <taxon>Agaricomycetes</taxon>
        <taxon>Russulales</taxon>
        <taxon>Auriscalpiaceae</taxon>
        <taxon>Artomyces</taxon>
    </lineage>
</organism>
<reference evidence="1" key="2">
    <citation type="journal article" date="2022" name="New Phytol.">
        <title>Evolutionary transition to the ectomycorrhizal habit in the genomes of a hyperdiverse lineage of mushroom-forming fungi.</title>
        <authorList>
            <person name="Looney B."/>
            <person name="Miyauchi S."/>
            <person name="Morin E."/>
            <person name="Drula E."/>
            <person name="Courty P.E."/>
            <person name="Kohler A."/>
            <person name="Kuo A."/>
            <person name="LaButti K."/>
            <person name="Pangilinan J."/>
            <person name="Lipzen A."/>
            <person name="Riley R."/>
            <person name="Andreopoulos W."/>
            <person name="He G."/>
            <person name="Johnson J."/>
            <person name="Nolan M."/>
            <person name="Tritt A."/>
            <person name="Barry K.W."/>
            <person name="Grigoriev I.V."/>
            <person name="Nagy L.G."/>
            <person name="Hibbett D."/>
            <person name="Henrissat B."/>
            <person name="Matheny P.B."/>
            <person name="Labbe J."/>
            <person name="Martin F.M."/>
        </authorList>
    </citation>
    <scope>NUCLEOTIDE SEQUENCE</scope>
    <source>
        <strain evidence="1">HHB10654</strain>
    </source>
</reference>
<sequence>MPPNEYAYLDWFQGGLKHLGHEGERCARCLRHAVQFHGRVGTECSNCLPAQIILKRCTACKFVAYCSKECQRAHWSQHGGYCRRMSKGLNKMDILSKRLIWVVAWCKEHLPCLQAAARSLMRAASLDPAGRSHNKTHREKLTFRRALRVHRRPEHRCLVRRHGGTWDRESR</sequence>